<evidence type="ECO:0000313" key="1">
    <source>
        <dbReference type="EMBL" id="KAA5417424.1"/>
    </source>
</evidence>
<sequence length="379" mass="43430">MKLKFLLFFFVTLVGCSNPGKTDKQEAMVIDVPLRTNEHEVKLSSFVDSISYIPLETKDECLIGSVDKILVTDDAYYVVDREKTQSVLRFDKSGRFVRKYGNRGMGTNEYVSITDVNVYEDKIYIWDCSLKKIFIFSSDGCFVREIKTNYSADSFFVLDDSWIAFCGDYKPNKEYTQKELCPNVLFINVDNSQTVSDLFFNKNIDNSGIIVNPFNFLCDGYLILALDNVIYQTSSPSNLEKKYIMQFDEKYIKAQEAYKEKIAVESVAIDQIHTLMKDVPLLLRFLDTPSFSFVGYTLNSNFYWGIIDHKQADSYIEASAYAKNPIVNDIDELAFFMPLMAHNNALYSLVPSDKISSDEVLGRHVEPDDNPIIAKMELK</sequence>
<reference evidence="1 2" key="1">
    <citation type="journal article" date="2019" name="Nat. Med.">
        <title>A library of human gut bacterial isolates paired with longitudinal multiomics data enables mechanistic microbiome research.</title>
        <authorList>
            <person name="Poyet M."/>
            <person name="Groussin M."/>
            <person name="Gibbons S.M."/>
            <person name="Avila-Pacheco J."/>
            <person name="Jiang X."/>
            <person name="Kearney S.M."/>
            <person name="Perrotta A.R."/>
            <person name="Berdy B."/>
            <person name="Zhao S."/>
            <person name="Lieberman T.D."/>
            <person name="Swanson P.K."/>
            <person name="Smith M."/>
            <person name="Roesemann S."/>
            <person name="Alexander J.E."/>
            <person name="Rich S.A."/>
            <person name="Livny J."/>
            <person name="Vlamakis H."/>
            <person name="Clish C."/>
            <person name="Bullock K."/>
            <person name="Deik A."/>
            <person name="Scott J."/>
            <person name="Pierce K.A."/>
            <person name="Xavier R.J."/>
            <person name="Alm E.J."/>
        </authorList>
    </citation>
    <scope>NUCLEOTIDE SEQUENCE [LARGE SCALE GENOMIC DNA]</scope>
    <source>
        <strain evidence="1 2">BIOML-A8</strain>
    </source>
</reference>
<dbReference type="Gene3D" id="2.120.10.30">
    <property type="entry name" value="TolB, C-terminal domain"/>
    <property type="match status" value="1"/>
</dbReference>
<evidence type="ECO:0000313" key="2">
    <source>
        <dbReference type="Proteomes" id="UP000482653"/>
    </source>
</evidence>
<dbReference type="EMBL" id="VVYX01000019">
    <property type="protein sequence ID" value="KAA5417424.1"/>
    <property type="molecule type" value="Genomic_DNA"/>
</dbReference>
<accession>A0A6L3JYM3</accession>
<gene>
    <name evidence="1" type="ORF">F2Y87_16650</name>
</gene>
<dbReference type="PROSITE" id="PS51257">
    <property type="entry name" value="PROKAR_LIPOPROTEIN"/>
    <property type="match status" value="1"/>
</dbReference>
<dbReference type="Pfam" id="PF17170">
    <property type="entry name" value="DUF5128"/>
    <property type="match status" value="1"/>
</dbReference>
<dbReference type="Proteomes" id="UP000482653">
    <property type="component" value="Unassembled WGS sequence"/>
</dbReference>
<comment type="caution">
    <text evidence="1">The sequence shown here is derived from an EMBL/GenBank/DDBJ whole genome shotgun (WGS) entry which is preliminary data.</text>
</comment>
<protein>
    <submittedName>
        <fullName evidence="1">6-bladed beta-propeller</fullName>
    </submittedName>
</protein>
<dbReference type="InterPro" id="IPR011042">
    <property type="entry name" value="6-blade_b-propeller_TolB-like"/>
</dbReference>
<dbReference type="AlphaFoldDB" id="A0A6L3JYM3"/>
<organism evidence="1 2">
    <name type="scientific">Bacteroides cellulosilyticus</name>
    <dbReference type="NCBI Taxonomy" id="246787"/>
    <lineage>
        <taxon>Bacteria</taxon>
        <taxon>Pseudomonadati</taxon>
        <taxon>Bacteroidota</taxon>
        <taxon>Bacteroidia</taxon>
        <taxon>Bacteroidales</taxon>
        <taxon>Bacteroidaceae</taxon>
        <taxon>Bacteroides</taxon>
    </lineage>
</organism>
<name>A0A6L3JYM3_9BACE</name>
<dbReference type="RefSeq" id="WP_149947416.1">
    <property type="nucleotide sequence ID" value="NZ_JBBNMF010000008.1"/>
</dbReference>
<proteinExistence type="predicted"/>